<evidence type="ECO:0000313" key="2">
    <source>
        <dbReference type="EMBL" id="MCP9201028.1"/>
    </source>
</evidence>
<organism evidence="2 3">
    <name type="scientific">Christiangramia oceanisediminis</name>
    <dbReference type="NCBI Taxonomy" id="2920386"/>
    <lineage>
        <taxon>Bacteria</taxon>
        <taxon>Pseudomonadati</taxon>
        <taxon>Bacteroidota</taxon>
        <taxon>Flavobacteriia</taxon>
        <taxon>Flavobacteriales</taxon>
        <taxon>Flavobacteriaceae</taxon>
        <taxon>Christiangramia</taxon>
    </lineage>
</organism>
<sequence length="181" mass="21358">MKITAFVFLFFLNLFAQAQEKDERIFWTEDRPLTWADFRAEPEADHDFSANTNSGISLGWNYSTASGKPVFEYEVKAYFDPNRSWVQDDIDESDELLAHEQAHFDISEIHARKFRKALSEYEIGRNIRQDMKRLTNKFEADRKAMQQAFDRETNHSENAGAEKRWLQFIKAELDSLEKFKS</sequence>
<keyword evidence="1" id="KW-0732">Signal</keyword>
<dbReference type="GO" id="GO:0006508">
    <property type="term" value="P:proteolysis"/>
    <property type="evidence" value="ECO:0007669"/>
    <property type="project" value="UniProtKB-KW"/>
</dbReference>
<comment type="caution">
    <text evidence="2">The sequence shown here is derived from an EMBL/GenBank/DDBJ whole genome shotgun (WGS) entry which is preliminary data.</text>
</comment>
<dbReference type="AlphaFoldDB" id="A0A9X2KZ41"/>
<gene>
    <name evidence="2" type="ORF">MKO06_14010</name>
</gene>
<evidence type="ECO:0000256" key="1">
    <source>
        <dbReference type="SAM" id="SignalP"/>
    </source>
</evidence>
<dbReference type="Proteomes" id="UP001155280">
    <property type="component" value="Unassembled WGS sequence"/>
</dbReference>
<protein>
    <submittedName>
        <fullName evidence="2">DUF922 domain-containing Zn-dependent protease</fullName>
    </submittedName>
</protein>
<feature type="signal peptide" evidence="1">
    <location>
        <begin position="1"/>
        <end position="18"/>
    </location>
</feature>
<dbReference type="RefSeq" id="WP_241552697.1">
    <property type="nucleotide sequence ID" value="NZ_JANCNS010000003.1"/>
</dbReference>
<dbReference type="GO" id="GO:0008233">
    <property type="term" value="F:peptidase activity"/>
    <property type="evidence" value="ECO:0007669"/>
    <property type="project" value="UniProtKB-KW"/>
</dbReference>
<keyword evidence="2" id="KW-0378">Hydrolase</keyword>
<feature type="chain" id="PRO_5040976235" evidence="1">
    <location>
        <begin position="19"/>
        <end position="181"/>
    </location>
</feature>
<keyword evidence="2" id="KW-0645">Protease</keyword>
<dbReference type="Pfam" id="PF06037">
    <property type="entry name" value="DUF922"/>
    <property type="match status" value="1"/>
</dbReference>
<dbReference type="InterPro" id="IPR010321">
    <property type="entry name" value="DUF922"/>
</dbReference>
<name>A0A9X2KZ41_9FLAO</name>
<dbReference type="EMBL" id="JANCNS010000003">
    <property type="protein sequence ID" value="MCP9201028.1"/>
    <property type="molecule type" value="Genomic_DNA"/>
</dbReference>
<evidence type="ECO:0000313" key="3">
    <source>
        <dbReference type="Proteomes" id="UP001155280"/>
    </source>
</evidence>
<keyword evidence="3" id="KW-1185">Reference proteome</keyword>
<reference evidence="2" key="1">
    <citation type="submission" date="2022-07" db="EMBL/GenBank/DDBJ databases">
        <title>Gramela sediminis sp. nov., isolated from deep-sea sediment of the Indian Ocean.</title>
        <authorList>
            <person name="Shi H."/>
        </authorList>
    </citation>
    <scope>NUCLEOTIDE SEQUENCE</scope>
    <source>
        <strain evidence="2">GC03-9</strain>
    </source>
</reference>
<accession>A0A9X2KZ41</accession>
<proteinExistence type="predicted"/>